<dbReference type="Pfam" id="PF14359">
    <property type="entry name" value="DUF4406"/>
    <property type="match status" value="1"/>
</dbReference>
<evidence type="ECO:0000313" key="1">
    <source>
        <dbReference type="EMBL" id="PSR23568.1"/>
    </source>
</evidence>
<evidence type="ECO:0008006" key="3">
    <source>
        <dbReference type="Google" id="ProtNLM"/>
    </source>
</evidence>
<proteinExistence type="predicted"/>
<dbReference type="SUPFAM" id="SSF52309">
    <property type="entry name" value="N-(deoxy)ribosyltransferase-like"/>
    <property type="match status" value="1"/>
</dbReference>
<gene>
    <name evidence="1" type="ORF">C7B43_19995</name>
</gene>
<name>A0A2T2WMV5_9FIRM</name>
<evidence type="ECO:0000313" key="2">
    <source>
        <dbReference type="Proteomes" id="UP000242699"/>
    </source>
</evidence>
<organism evidence="1 2">
    <name type="scientific">Sulfobacillus benefaciens</name>
    <dbReference type="NCBI Taxonomy" id="453960"/>
    <lineage>
        <taxon>Bacteria</taxon>
        <taxon>Bacillati</taxon>
        <taxon>Bacillota</taxon>
        <taxon>Clostridia</taxon>
        <taxon>Eubacteriales</taxon>
        <taxon>Clostridiales Family XVII. Incertae Sedis</taxon>
        <taxon>Sulfobacillus</taxon>
    </lineage>
</organism>
<dbReference type="Proteomes" id="UP000242699">
    <property type="component" value="Unassembled WGS sequence"/>
</dbReference>
<accession>A0A2T2WMV5</accession>
<dbReference type="AlphaFoldDB" id="A0A2T2WMV5"/>
<dbReference type="EMBL" id="PXYT01000092">
    <property type="protein sequence ID" value="PSR23568.1"/>
    <property type="molecule type" value="Genomic_DNA"/>
</dbReference>
<protein>
    <recommendedName>
        <fullName evidence="3">DUF4406 domain-containing protein</fullName>
    </recommendedName>
</protein>
<dbReference type="Gene3D" id="3.40.50.10400">
    <property type="entry name" value="Hypothetical protein PA1492"/>
    <property type="match status" value="1"/>
</dbReference>
<reference evidence="1 2" key="1">
    <citation type="journal article" date="2014" name="BMC Genomics">
        <title>Comparison of environmental and isolate Sulfobacillus genomes reveals diverse carbon, sulfur, nitrogen, and hydrogen metabolisms.</title>
        <authorList>
            <person name="Justice N.B."/>
            <person name="Norman A."/>
            <person name="Brown C.T."/>
            <person name="Singh A."/>
            <person name="Thomas B.C."/>
            <person name="Banfield J.F."/>
        </authorList>
    </citation>
    <scope>NUCLEOTIDE SEQUENCE [LARGE SCALE GENOMIC DNA]</scope>
    <source>
        <strain evidence="1">AMDSBA1</strain>
    </source>
</reference>
<sequence length="118" mass="12858">MILMWYLSGPMSGHPAFNFPLFHRAAAAFRQHGVAVVNPAEICSVDTTWSVALAQDLAVLPQTQGLILLPGWQTSSGARLEWQWARAHGLPRLLWSDAWTVLCPAASPPDLAWLLGAS</sequence>
<dbReference type="InterPro" id="IPR025518">
    <property type="entry name" value="DUF4406"/>
</dbReference>
<comment type="caution">
    <text evidence="1">The sequence shown here is derived from an EMBL/GenBank/DDBJ whole genome shotgun (WGS) entry which is preliminary data.</text>
</comment>